<dbReference type="AlphaFoldDB" id="A0A1I0WY84"/>
<dbReference type="EMBL" id="FOKI01000006">
    <property type="protein sequence ID" value="SFA93110.1"/>
    <property type="molecule type" value="Genomic_DNA"/>
</dbReference>
<sequence length="64" mass="7135">MVVNDKDVTVCNGITVKELLKKLNLLENKVVVEVNGNIILRDDFEEVNLYENSKIEIISFVGGG</sequence>
<dbReference type="PANTHER" id="PTHR34472:SF1">
    <property type="entry name" value="SULFUR CARRIER PROTEIN THIS"/>
    <property type="match status" value="1"/>
</dbReference>
<name>A0A1I0WY84_9CLOT</name>
<proteinExistence type="predicted"/>
<accession>A0A1I0WY84</accession>
<protein>
    <submittedName>
        <fullName evidence="1">Sulfur carrier protein</fullName>
    </submittedName>
</protein>
<dbReference type="Proteomes" id="UP000198619">
    <property type="component" value="Unassembled WGS sequence"/>
</dbReference>
<dbReference type="Gene3D" id="3.10.20.30">
    <property type="match status" value="1"/>
</dbReference>
<dbReference type="Pfam" id="PF02597">
    <property type="entry name" value="ThiS"/>
    <property type="match status" value="1"/>
</dbReference>
<dbReference type="STRING" id="84698.SAMN04488528_1006125"/>
<evidence type="ECO:0000313" key="2">
    <source>
        <dbReference type="Proteomes" id="UP000198619"/>
    </source>
</evidence>
<dbReference type="NCBIfam" id="TIGR01683">
    <property type="entry name" value="thiS"/>
    <property type="match status" value="1"/>
</dbReference>
<dbReference type="InterPro" id="IPR012675">
    <property type="entry name" value="Beta-grasp_dom_sf"/>
</dbReference>
<dbReference type="InterPro" id="IPR010035">
    <property type="entry name" value="Thi_S"/>
</dbReference>
<dbReference type="PANTHER" id="PTHR34472">
    <property type="entry name" value="SULFUR CARRIER PROTEIN THIS"/>
    <property type="match status" value="1"/>
</dbReference>
<organism evidence="1 2">
    <name type="scientific">Clostridium frigidicarnis</name>
    <dbReference type="NCBI Taxonomy" id="84698"/>
    <lineage>
        <taxon>Bacteria</taxon>
        <taxon>Bacillati</taxon>
        <taxon>Bacillota</taxon>
        <taxon>Clostridia</taxon>
        <taxon>Eubacteriales</taxon>
        <taxon>Clostridiaceae</taxon>
        <taxon>Clostridium</taxon>
    </lineage>
</organism>
<keyword evidence="2" id="KW-1185">Reference proteome</keyword>
<dbReference type="InterPro" id="IPR016155">
    <property type="entry name" value="Mopterin_synth/thiamin_S_b"/>
</dbReference>
<evidence type="ECO:0000313" key="1">
    <source>
        <dbReference type="EMBL" id="SFA93110.1"/>
    </source>
</evidence>
<reference evidence="1 2" key="1">
    <citation type="submission" date="2016-10" db="EMBL/GenBank/DDBJ databases">
        <authorList>
            <person name="de Groot N.N."/>
        </authorList>
    </citation>
    <scope>NUCLEOTIDE SEQUENCE [LARGE SCALE GENOMIC DNA]</scope>
    <source>
        <strain evidence="1 2">DSM 12271</strain>
    </source>
</reference>
<dbReference type="CDD" id="cd00565">
    <property type="entry name" value="Ubl_ThiS"/>
    <property type="match status" value="1"/>
</dbReference>
<dbReference type="SUPFAM" id="SSF54285">
    <property type="entry name" value="MoaD/ThiS"/>
    <property type="match status" value="1"/>
</dbReference>
<gene>
    <name evidence="1" type="ORF">SAMN04488528_1006125</name>
</gene>
<dbReference type="RefSeq" id="WP_090039546.1">
    <property type="nucleotide sequence ID" value="NZ_FOKI01000006.1"/>
</dbReference>
<dbReference type="InterPro" id="IPR003749">
    <property type="entry name" value="ThiS/MoaD-like"/>
</dbReference>